<keyword evidence="6 13" id="KW-0808">Transferase</keyword>
<proteinExistence type="inferred from homology"/>
<comment type="function">
    <text evidence="11 13">Catalytic subunit of the glycosylphosphatidylinositol-mannosyltransferase I complex which catalyzes the transfer of the first mannose, via an alpha-1,4 bond from a dolichol-phosphate-mannose (Dol-P-Man) to the glucosaminyl acyl phosphatidylinositol (GlcN-(acyl)PI) intermediate to generate alpha-D-Man-(1-&gt;4)-alpha-D-GlcN-(1-&gt;6)-(1-radyl,2-acyl-sn-glycero-3-phospho)-2-acyl-inositol and participates in the sixth step of the glycosylphosphatidylinositol-anchor biosynthesis.</text>
</comment>
<dbReference type="Proteomes" id="UP000276133">
    <property type="component" value="Unassembled WGS sequence"/>
</dbReference>
<feature type="transmembrane region" description="Helical" evidence="13">
    <location>
        <begin position="7"/>
        <end position="27"/>
    </location>
</feature>
<comment type="subcellular location">
    <subcellularLocation>
        <location evidence="1 13">Endoplasmic reticulum membrane</location>
        <topology evidence="1 13">Multi-pass membrane protein</topology>
    </subcellularLocation>
</comment>
<dbReference type="GO" id="GO:0004376">
    <property type="term" value="F:GPI mannosyltransferase activity"/>
    <property type="evidence" value="ECO:0007669"/>
    <property type="project" value="InterPro"/>
</dbReference>
<feature type="transmembrane region" description="Helical" evidence="13">
    <location>
        <begin position="373"/>
        <end position="392"/>
    </location>
</feature>
<evidence type="ECO:0000256" key="3">
    <source>
        <dbReference type="ARBA" id="ARBA00011071"/>
    </source>
</evidence>
<evidence type="ECO:0000256" key="7">
    <source>
        <dbReference type="ARBA" id="ARBA00022692"/>
    </source>
</evidence>
<evidence type="ECO:0000313" key="15">
    <source>
        <dbReference type="Proteomes" id="UP000276133"/>
    </source>
</evidence>
<dbReference type="AlphaFoldDB" id="A0A3M7PQF2"/>
<dbReference type="InterPro" id="IPR007704">
    <property type="entry name" value="PIG-M"/>
</dbReference>
<feature type="transmembrane region" description="Helical" evidence="13">
    <location>
        <begin position="345"/>
        <end position="361"/>
    </location>
</feature>
<keyword evidence="15" id="KW-1185">Reference proteome</keyword>
<dbReference type="PANTHER" id="PTHR12886">
    <property type="entry name" value="PIG-M MANNOSYLTRANSFERASE"/>
    <property type="match status" value="1"/>
</dbReference>
<dbReference type="GO" id="GO:1990529">
    <property type="term" value="C:glycosylphosphatidylinositol-mannosyltransferase I complex"/>
    <property type="evidence" value="ECO:0007669"/>
    <property type="project" value="TreeGrafter"/>
</dbReference>
<evidence type="ECO:0000256" key="9">
    <source>
        <dbReference type="ARBA" id="ARBA00022989"/>
    </source>
</evidence>
<comment type="pathway">
    <text evidence="2 13">Glycolipid biosynthesis; glycosylphosphatidylinositol-anchor biosynthesis.</text>
</comment>
<keyword evidence="10 13" id="KW-0472">Membrane</keyword>
<dbReference type="STRING" id="10195.A0A3M7PQF2"/>
<dbReference type="UniPathway" id="UPA00196"/>
<evidence type="ECO:0000256" key="13">
    <source>
        <dbReference type="RuleBase" id="RU365064"/>
    </source>
</evidence>
<evidence type="ECO:0000256" key="4">
    <source>
        <dbReference type="ARBA" id="ARBA00022502"/>
    </source>
</evidence>
<dbReference type="EC" id="2.4.1.-" evidence="13"/>
<comment type="caution">
    <text evidence="14">The sequence shown here is derived from an EMBL/GenBank/DDBJ whole genome shotgun (WGS) entry which is preliminary data.</text>
</comment>
<keyword evidence="5 13" id="KW-0328">Glycosyltransferase</keyword>
<evidence type="ECO:0000313" key="14">
    <source>
        <dbReference type="EMBL" id="RNA01280.1"/>
    </source>
</evidence>
<evidence type="ECO:0000256" key="11">
    <source>
        <dbReference type="ARBA" id="ARBA00093408"/>
    </source>
</evidence>
<evidence type="ECO:0000256" key="2">
    <source>
        <dbReference type="ARBA" id="ARBA00004687"/>
    </source>
</evidence>
<dbReference type="GO" id="GO:0006506">
    <property type="term" value="P:GPI anchor biosynthetic process"/>
    <property type="evidence" value="ECO:0007669"/>
    <property type="project" value="UniProtKB-UniPathway"/>
</dbReference>
<name>A0A3M7PQF2_BRAPC</name>
<accession>A0A3M7PQF2</accession>
<evidence type="ECO:0000256" key="6">
    <source>
        <dbReference type="ARBA" id="ARBA00022679"/>
    </source>
</evidence>
<reference evidence="14 15" key="1">
    <citation type="journal article" date="2018" name="Sci. Rep.">
        <title>Genomic signatures of local adaptation to the degree of environmental predictability in rotifers.</title>
        <authorList>
            <person name="Franch-Gras L."/>
            <person name="Hahn C."/>
            <person name="Garcia-Roger E.M."/>
            <person name="Carmona M.J."/>
            <person name="Serra M."/>
            <person name="Gomez A."/>
        </authorList>
    </citation>
    <scope>NUCLEOTIDE SEQUENCE [LARGE SCALE GENOMIC DNA]</scope>
    <source>
        <strain evidence="14">HYR1</strain>
    </source>
</reference>
<comment type="similarity">
    <text evidence="3 13">Belongs to the PIGM family.</text>
</comment>
<dbReference type="EMBL" id="REGN01009388">
    <property type="protein sequence ID" value="RNA01280.1"/>
    <property type="molecule type" value="Genomic_DNA"/>
</dbReference>
<evidence type="ECO:0000256" key="12">
    <source>
        <dbReference type="ARBA" id="ARBA00093608"/>
    </source>
</evidence>
<feature type="transmembrane region" description="Helical" evidence="13">
    <location>
        <begin position="321"/>
        <end position="338"/>
    </location>
</feature>
<dbReference type="PANTHER" id="PTHR12886:SF0">
    <property type="entry name" value="GPI MANNOSYLTRANSFERASE 1"/>
    <property type="match status" value="1"/>
</dbReference>
<dbReference type="GO" id="GO:0005789">
    <property type="term" value="C:endoplasmic reticulum membrane"/>
    <property type="evidence" value="ECO:0007669"/>
    <property type="project" value="UniProtKB-SubCell"/>
</dbReference>
<keyword evidence="8 13" id="KW-0256">Endoplasmic reticulum</keyword>
<evidence type="ECO:0000256" key="1">
    <source>
        <dbReference type="ARBA" id="ARBA00004477"/>
    </source>
</evidence>
<feature type="transmembrane region" description="Helical" evidence="13">
    <location>
        <begin position="122"/>
        <end position="143"/>
    </location>
</feature>
<keyword evidence="4 13" id="KW-0337">GPI-anchor biosynthesis</keyword>
<keyword evidence="7 13" id="KW-0812">Transmembrane</keyword>
<sequence length="408" mass="48345">MSLFKSLKFNFFLAFLIRVLFTFYGFYHDDQASKIKLKKQIPKYTDIDYQVFTDAASYVYKNESPYLRDTYRYTPLLSYLMLPNIFLLESFGKFLFVLFDLLCGFLILKINELNLANEDKNLYSILFWFYNPITIAIASRGNAESLMSFLVLNFVYFLKRKNFILSGLFYGLAIHFKIYPVTYALALILYVSQFNQLIKKKKILSIVKSILFNINLVKFGLSALALLILLTCFFYLKYGYIFLYETYLYHLVRKDVRHNFSPYFYMLYLTDTTELGFISYLSFLPQMMLILSASFYLHEHIELCLFFITFTFVTFNKVCTSQYFVWYLSLIPLIGPFLSIKFYEVIAYFSIWMLGQSIWLYCAYEIEFNGNNAFLFVWLAGLLFALINCLIGRKIFLKSYSKSSNRKN</sequence>
<feature type="transmembrane region" description="Helical" evidence="13">
    <location>
        <begin position="263"/>
        <end position="283"/>
    </location>
</feature>
<feature type="transmembrane region" description="Helical" evidence="13">
    <location>
        <begin position="91"/>
        <end position="110"/>
    </location>
</feature>
<evidence type="ECO:0000256" key="8">
    <source>
        <dbReference type="ARBA" id="ARBA00022824"/>
    </source>
</evidence>
<keyword evidence="9 13" id="KW-1133">Transmembrane helix</keyword>
<feature type="transmembrane region" description="Helical" evidence="13">
    <location>
        <begin position="163"/>
        <end position="191"/>
    </location>
</feature>
<evidence type="ECO:0000256" key="10">
    <source>
        <dbReference type="ARBA" id="ARBA00023136"/>
    </source>
</evidence>
<evidence type="ECO:0000256" key="5">
    <source>
        <dbReference type="ARBA" id="ARBA00022676"/>
    </source>
</evidence>
<gene>
    <name evidence="14" type="ORF">BpHYR1_023828</name>
</gene>
<protein>
    <recommendedName>
        <fullName evidence="12 13">GPI alpha-1,4-mannosyltransferase I, catalytic subunit</fullName>
        <ecNumber evidence="13">2.4.1.-</ecNumber>
    </recommendedName>
    <alternativeName>
        <fullName evidence="13">GPI mannosyltransferase I</fullName>
    </alternativeName>
</protein>
<dbReference type="Pfam" id="PF05007">
    <property type="entry name" value="Mannosyl_trans"/>
    <property type="match status" value="1"/>
</dbReference>
<dbReference type="GO" id="GO:0051751">
    <property type="term" value="F:alpha-1,4-mannosyltransferase activity"/>
    <property type="evidence" value="ECO:0007669"/>
    <property type="project" value="InterPro"/>
</dbReference>
<feature type="transmembrane region" description="Helical" evidence="13">
    <location>
        <begin position="295"/>
        <end position="315"/>
    </location>
</feature>
<organism evidence="14 15">
    <name type="scientific">Brachionus plicatilis</name>
    <name type="common">Marine rotifer</name>
    <name type="synonym">Brachionus muelleri</name>
    <dbReference type="NCBI Taxonomy" id="10195"/>
    <lineage>
        <taxon>Eukaryota</taxon>
        <taxon>Metazoa</taxon>
        <taxon>Spiralia</taxon>
        <taxon>Gnathifera</taxon>
        <taxon>Rotifera</taxon>
        <taxon>Eurotatoria</taxon>
        <taxon>Monogononta</taxon>
        <taxon>Pseudotrocha</taxon>
        <taxon>Ploima</taxon>
        <taxon>Brachionidae</taxon>
        <taxon>Brachionus</taxon>
    </lineage>
</organism>
<feature type="transmembrane region" description="Helical" evidence="13">
    <location>
        <begin position="212"/>
        <end position="236"/>
    </location>
</feature>
<dbReference type="OrthoDB" id="1741594at2759"/>